<keyword evidence="1" id="KW-0812">Transmembrane</keyword>
<evidence type="ECO:0000313" key="3">
    <source>
        <dbReference type="Proteomes" id="UP000190102"/>
    </source>
</evidence>
<accession>A0A1T4QEV5</accession>
<dbReference type="Proteomes" id="UP000190102">
    <property type="component" value="Unassembled WGS sequence"/>
</dbReference>
<evidence type="ECO:0000256" key="1">
    <source>
        <dbReference type="SAM" id="Phobius"/>
    </source>
</evidence>
<gene>
    <name evidence="2" type="ORF">SAMN02745119_02363</name>
</gene>
<organism evidence="2 3">
    <name type="scientific">Trichlorobacter thiogenes</name>
    <dbReference type="NCBI Taxonomy" id="115783"/>
    <lineage>
        <taxon>Bacteria</taxon>
        <taxon>Pseudomonadati</taxon>
        <taxon>Thermodesulfobacteriota</taxon>
        <taxon>Desulfuromonadia</taxon>
        <taxon>Geobacterales</taxon>
        <taxon>Geobacteraceae</taxon>
        <taxon>Trichlorobacter</taxon>
    </lineage>
</organism>
<dbReference type="RefSeq" id="WP_139366757.1">
    <property type="nucleotide sequence ID" value="NZ_FUWR01000013.1"/>
</dbReference>
<dbReference type="AlphaFoldDB" id="A0A1T4QEV5"/>
<feature type="transmembrane region" description="Helical" evidence="1">
    <location>
        <begin position="67"/>
        <end position="89"/>
    </location>
</feature>
<keyword evidence="1" id="KW-1133">Transmembrane helix</keyword>
<keyword evidence="1" id="KW-0472">Membrane</keyword>
<keyword evidence="3" id="KW-1185">Reference proteome</keyword>
<feature type="transmembrane region" description="Helical" evidence="1">
    <location>
        <begin position="12"/>
        <end position="35"/>
    </location>
</feature>
<proteinExistence type="predicted"/>
<name>A0A1T4QEV5_9BACT</name>
<feature type="transmembrane region" description="Helical" evidence="1">
    <location>
        <begin position="101"/>
        <end position="119"/>
    </location>
</feature>
<sequence length="133" mass="14238">MRDSLFPSDDKLPTWLHTTLLLLIVSPFSLFPLWWGMSALVSGHLEPVSGPEPGQYFFGPTALNGTAARLAGVAFIVLGAAFASIAVSFSRFTKDNSVLKLLPWVLLAGFVALSFYIHSQTGAFIAAPPASMP</sequence>
<dbReference type="EMBL" id="FUWR01000013">
    <property type="protein sequence ID" value="SKA02127.1"/>
    <property type="molecule type" value="Genomic_DNA"/>
</dbReference>
<dbReference type="STRING" id="115783.SAMN02745119_02363"/>
<reference evidence="3" key="1">
    <citation type="submission" date="2017-02" db="EMBL/GenBank/DDBJ databases">
        <authorList>
            <person name="Varghese N."/>
            <person name="Submissions S."/>
        </authorList>
    </citation>
    <scope>NUCLEOTIDE SEQUENCE [LARGE SCALE GENOMIC DNA]</scope>
    <source>
        <strain evidence="3">ATCC BAA-34</strain>
    </source>
</reference>
<evidence type="ECO:0008006" key="4">
    <source>
        <dbReference type="Google" id="ProtNLM"/>
    </source>
</evidence>
<protein>
    <recommendedName>
        <fullName evidence="4">DUF998 domain-containing protein</fullName>
    </recommendedName>
</protein>
<evidence type="ECO:0000313" key="2">
    <source>
        <dbReference type="EMBL" id="SKA02127.1"/>
    </source>
</evidence>